<dbReference type="EMBL" id="JACHVC010000012">
    <property type="protein sequence ID" value="MBC2607228.1"/>
    <property type="molecule type" value="Genomic_DNA"/>
</dbReference>
<dbReference type="Gene3D" id="3.40.50.2000">
    <property type="entry name" value="Glycogen Phosphorylase B"/>
    <property type="match status" value="2"/>
</dbReference>
<accession>A0A7X1BA57</accession>
<reference evidence="2 3" key="1">
    <citation type="submission" date="2020-07" db="EMBL/GenBank/DDBJ databases">
        <authorList>
            <person name="Feng X."/>
        </authorList>
    </citation>
    <scope>NUCLEOTIDE SEQUENCE [LARGE SCALE GENOMIC DNA]</scope>
    <source>
        <strain evidence="2 3">JCM23202</strain>
    </source>
</reference>
<dbReference type="RefSeq" id="WP_185661082.1">
    <property type="nucleotide sequence ID" value="NZ_CAWPOO010000012.1"/>
</dbReference>
<evidence type="ECO:0000259" key="1">
    <source>
        <dbReference type="Pfam" id="PF00535"/>
    </source>
</evidence>
<dbReference type="Proteomes" id="UP000526501">
    <property type="component" value="Unassembled WGS sequence"/>
</dbReference>
<dbReference type="AlphaFoldDB" id="A0A7X1BA57"/>
<name>A0A7X1BA57_9BACT</name>
<evidence type="ECO:0000313" key="2">
    <source>
        <dbReference type="EMBL" id="MBC2607228.1"/>
    </source>
</evidence>
<dbReference type="InterPro" id="IPR029044">
    <property type="entry name" value="Nucleotide-diphossugar_trans"/>
</dbReference>
<sequence>MEHTPVTVTVIIPVHNQIDYLRSCILSLKKAANNTNFEILVIDDYSSHESVIEMSKLSGFRLIRNYENLGFLRTCNRAALNTTSQYIFFLNSDTEVTDGWLDELIDVFSRFENVGLVGSKLVYPDNTLQECGGIVWKDGSAWNYGRNEDPHLPQYNYTKETDYVSGAAILIERELFLSCGMFDTRYKPAYYEDTDLAFKVRSAGMKVFVEPKSVVIHHEGKSNGTDTGSGIKRYQIRNGRIFLNKWRHVLQKEHFRNAENVLRARDRSTKCKKILVIDHYVPKHDRDAGSRCIYMHLKLLKSMGFSVTFFTDNFYQDPVYTPDIERMGIEILYGVHYLKNHRSWLEENLNQFDYVFLSRPHISIKYIDLIKKQTRAKTIYFGHDIHHVRMKLEKDFNPDISYEDILLTEKQEIDLWNECDYLLYPSSEEVEIISQAGFSEKAIEVPIYFYPENEEANRLPFEQAQDFLFVGNFNHPPNLDAIKWFISEIFPMILKALPNARLKIVGSAIPNEIKSLESDKLSIDTDVTDEELKNHYKQSRVSVVPLRFGAGVKGKVLESMFYQLPVVTTSFGAQGIPEIEKCAHITNDAEIFAKHCIELYTRRDTWNSYSNRSRVVLLKKYSMSNAENIFSSITKSH</sequence>
<comment type="caution">
    <text evidence="2">The sequence shown here is derived from an EMBL/GenBank/DDBJ whole genome shotgun (WGS) entry which is preliminary data.</text>
</comment>
<feature type="domain" description="Glycosyltransferase 2-like" evidence="1">
    <location>
        <begin position="9"/>
        <end position="129"/>
    </location>
</feature>
<dbReference type="InterPro" id="IPR001173">
    <property type="entry name" value="Glyco_trans_2-like"/>
</dbReference>
<dbReference type="Gene3D" id="3.90.550.10">
    <property type="entry name" value="Spore Coat Polysaccharide Biosynthesis Protein SpsA, Chain A"/>
    <property type="match status" value="1"/>
</dbReference>
<gene>
    <name evidence="2" type="ORF">H5P27_14335</name>
</gene>
<keyword evidence="3" id="KW-1185">Reference proteome</keyword>
<proteinExistence type="predicted"/>
<dbReference type="SUPFAM" id="SSF53448">
    <property type="entry name" value="Nucleotide-diphospho-sugar transferases"/>
    <property type="match status" value="1"/>
</dbReference>
<dbReference type="GO" id="GO:0016740">
    <property type="term" value="F:transferase activity"/>
    <property type="evidence" value="ECO:0007669"/>
    <property type="project" value="UniProtKB-KW"/>
</dbReference>
<dbReference type="PANTHER" id="PTHR43179">
    <property type="entry name" value="RHAMNOSYLTRANSFERASE WBBL"/>
    <property type="match status" value="1"/>
</dbReference>
<keyword evidence="2" id="KW-0808">Transferase</keyword>
<dbReference type="PANTHER" id="PTHR43179:SF7">
    <property type="entry name" value="RHAMNOSYLTRANSFERASE WBBL"/>
    <property type="match status" value="1"/>
</dbReference>
<dbReference type="CDD" id="cd03801">
    <property type="entry name" value="GT4_PimA-like"/>
    <property type="match status" value="1"/>
</dbReference>
<evidence type="ECO:0000313" key="3">
    <source>
        <dbReference type="Proteomes" id="UP000526501"/>
    </source>
</evidence>
<dbReference type="SUPFAM" id="SSF53756">
    <property type="entry name" value="UDP-Glycosyltransferase/glycogen phosphorylase"/>
    <property type="match status" value="1"/>
</dbReference>
<dbReference type="Pfam" id="PF00535">
    <property type="entry name" value="Glycos_transf_2"/>
    <property type="match status" value="1"/>
</dbReference>
<protein>
    <submittedName>
        <fullName evidence="2">Glycosyltransferase</fullName>
    </submittedName>
</protein>
<dbReference type="Pfam" id="PF13692">
    <property type="entry name" value="Glyco_trans_1_4"/>
    <property type="match status" value="1"/>
</dbReference>
<organism evidence="2 3">
    <name type="scientific">Pelagicoccus albus</name>
    <dbReference type="NCBI Taxonomy" id="415222"/>
    <lineage>
        <taxon>Bacteria</taxon>
        <taxon>Pseudomonadati</taxon>
        <taxon>Verrucomicrobiota</taxon>
        <taxon>Opitutia</taxon>
        <taxon>Puniceicoccales</taxon>
        <taxon>Pelagicoccaceae</taxon>
        <taxon>Pelagicoccus</taxon>
    </lineage>
</organism>
<dbReference type="CDD" id="cd04186">
    <property type="entry name" value="GT_2_like_c"/>
    <property type="match status" value="1"/>
</dbReference>